<gene>
    <name evidence="6" type="primary">xseB</name>
    <name evidence="7" type="ORF">GL4_1077</name>
</gene>
<keyword evidence="5 6" id="KW-0269">Exonuclease</keyword>
<dbReference type="InterPro" id="IPR003761">
    <property type="entry name" value="Exonuc_VII_S"/>
</dbReference>
<comment type="similarity">
    <text evidence="1 6">Belongs to the XseB family.</text>
</comment>
<dbReference type="OrthoDB" id="9808145at2"/>
<protein>
    <recommendedName>
        <fullName evidence="6">Exodeoxyribonuclease 7 small subunit</fullName>
        <ecNumber evidence="6">3.1.11.6</ecNumber>
    </recommendedName>
    <alternativeName>
        <fullName evidence="6">Exodeoxyribonuclease VII small subunit</fullName>
        <shortName evidence="6">Exonuclease VII small subunit</shortName>
    </alternativeName>
</protein>
<dbReference type="GO" id="GO:0006308">
    <property type="term" value="P:DNA catabolic process"/>
    <property type="evidence" value="ECO:0007669"/>
    <property type="project" value="UniProtKB-UniRule"/>
</dbReference>
<dbReference type="Proteomes" id="UP000031643">
    <property type="component" value="Chromosome"/>
</dbReference>
<keyword evidence="8" id="KW-1185">Reference proteome</keyword>
<dbReference type="Gene3D" id="1.10.287.1040">
    <property type="entry name" value="Exonuclease VII, small subunit"/>
    <property type="match status" value="1"/>
</dbReference>
<keyword evidence="4 6" id="KW-0378">Hydrolase</keyword>
<dbReference type="PANTHER" id="PTHR34137">
    <property type="entry name" value="EXODEOXYRIBONUCLEASE 7 SMALL SUBUNIT"/>
    <property type="match status" value="1"/>
</dbReference>
<evidence type="ECO:0000256" key="3">
    <source>
        <dbReference type="ARBA" id="ARBA00022722"/>
    </source>
</evidence>
<dbReference type="RefSeq" id="WP_045365278.1">
    <property type="nucleotide sequence ID" value="NZ_AP014648.1"/>
</dbReference>
<reference evidence="7 8" key="1">
    <citation type="submission" date="2014-09" db="EMBL/GenBank/DDBJ databases">
        <title>Genome sequencing of Methyloceanibacter caenitepidi Gela4.</title>
        <authorList>
            <person name="Takeuchi M."/>
            <person name="Susumu S."/>
            <person name="Kamagata Y."/>
            <person name="Oshima K."/>
            <person name="Hattori M."/>
            <person name="Iwasaki W."/>
        </authorList>
    </citation>
    <scope>NUCLEOTIDE SEQUENCE [LARGE SCALE GENOMIC DNA]</scope>
    <source>
        <strain evidence="7 8">Gela4</strain>
    </source>
</reference>
<dbReference type="EMBL" id="AP014648">
    <property type="protein sequence ID" value="BAQ16537.1"/>
    <property type="molecule type" value="Genomic_DNA"/>
</dbReference>
<organism evidence="7 8">
    <name type="scientific">Methyloceanibacter caenitepidi</name>
    <dbReference type="NCBI Taxonomy" id="1384459"/>
    <lineage>
        <taxon>Bacteria</taxon>
        <taxon>Pseudomonadati</taxon>
        <taxon>Pseudomonadota</taxon>
        <taxon>Alphaproteobacteria</taxon>
        <taxon>Hyphomicrobiales</taxon>
        <taxon>Hyphomicrobiaceae</taxon>
        <taxon>Methyloceanibacter</taxon>
    </lineage>
</organism>
<evidence type="ECO:0000256" key="5">
    <source>
        <dbReference type="ARBA" id="ARBA00022839"/>
    </source>
</evidence>
<dbReference type="GO" id="GO:0005829">
    <property type="term" value="C:cytosol"/>
    <property type="evidence" value="ECO:0007669"/>
    <property type="project" value="TreeGrafter"/>
</dbReference>
<dbReference type="HAMAP" id="MF_00337">
    <property type="entry name" value="Exonuc_7_S"/>
    <property type="match status" value="1"/>
</dbReference>
<dbReference type="NCBIfam" id="NF002139">
    <property type="entry name" value="PRK00977.1-3"/>
    <property type="match status" value="1"/>
</dbReference>
<evidence type="ECO:0000256" key="1">
    <source>
        <dbReference type="ARBA" id="ARBA00009998"/>
    </source>
</evidence>
<dbReference type="KEGG" id="mcg:GL4_1077"/>
<evidence type="ECO:0000256" key="4">
    <source>
        <dbReference type="ARBA" id="ARBA00022801"/>
    </source>
</evidence>
<dbReference type="HOGENOM" id="CLU_145918_0_3_5"/>
<comment type="subunit">
    <text evidence="6">Heterooligomer composed of large and small subunits.</text>
</comment>
<evidence type="ECO:0000313" key="7">
    <source>
        <dbReference type="EMBL" id="BAQ16537.1"/>
    </source>
</evidence>
<dbReference type="GO" id="GO:0008855">
    <property type="term" value="F:exodeoxyribonuclease VII activity"/>
    <property type="evidence" value="ECO:0007669"/>
    <property type="project" value="UniProtKB-UniRule"/>
</dbReference>
<dbReference type="PANTHER" id="PTHR34137:SF1">
    <property type="entry name" value="EXODEOXYRIBONUCLEASE 7 SMALL SUBUNIT"/>
    <property type="match status" value="1"/>
</dbReference>
<name>A0A0A8K1Y5_9HYPH</name>
<comment type="subcellular location">
    <subcellularLocation>
        <location evidence="6">Cytoplasm</location>
    </subcellularLocation>
</comment>
<dbReference type="SUPFAM" id="SSF116842">
    <property type="entry name" value="XseB-like"/>
    <property type="match status" value="1"/>
</dbReference>
<evidence type="ECO:0000256" key="2">
    <source>
        <dbReference type="ARBA" id="ARBA00022490"/>
    </source>
</evidence>
<dbReference type="GO" id="GO:0009318">
    <property type="term" value="C:exodeoxyribonuclease VII complex"/>
    <property type="evidence" value="ECO:0007669"/>
    <property type="project" value="UniProtKB-UniRule"/>
</dbReference>
<dbReference type="InterPro" id="IPR037004">
    <property type="entry name" value="Exonuc_VII_ssu_sf"/>
</dbReference>
<comment type="function">
    <text evidence="6">Bidirectionally degrades single-stranded DNA into large acid-insoluble oligonucleotides, which are then degraded further into small acid-soluble oligonucleotides.</text>
</comment>
<proteinExistence type="inferred from homology"/>
<keyword evidence="3 6" id="KW-0540">Nuclease</keyword>
<dbReference type="NCBIfam" id="TIGR01280">
    <property type="entry name" value="xseB"/>
    <property type="match status" value="1"/>
</dbReference>
<dbReference type="Pfam" id="PF02609">
    <property type="entry name" value="Exonuc_VII_S"/>
    <property type="match status" value="1"/>
</dbReference>
<comment type="catalytic activity">
    <reaction evidence="6">
        <text>Exonucleolytic cleavage in either 5'- to 3'- or 3'- to 5'-direction to yield nucleoside 5'-phosphates.</text>
        <dbReference type="EC" id="3.1.11.6"/>
    </reaction>
</comment>
<accession>A0A0A8K1Y5</accession>
<sequence length="85" mass="9203">MAKSSGTADISALSFEDALKELETIVDRLEKGDVELEASISIYERGEALRAHCDKLLRSAEARVEKITLNQDGAPSGVEPLDVDD</sequence>
<evidence type="ECO:0000256" key="6">
    <source>
        <dbReference type="HAMAP-Rule" id="MF_00337"/>
    </source>
</evidence>
<keyword evidence="2 6" id="KW-0963">Cytoplasm</keyword>
<evidence type="ECO:0000313" key="8">
    <source>
        <dbReference type="Proteomes" id="UP000031643"/>
    </source>
</evidence>
<dbReference type="STRING" id="1384459.GL4_1077"/>
<dbReference type="AlphaFoldDB" id="A0A0A8K1Y5"/>
<dbReference type="EC" id="3.1.11.6" evidence="6"/>